<evidence type="ECO:0000313" key="2">
    <source>
        <dbReference type="Proteomes" id="UP000319663"/>
    </source>
</evidence>
<reference evidence="1 2" key="1">
    <citation type="submission" date="2019-06" db="EMBL/GenBank/DDBJ databases">
        <title>Wine fermentation using esterase from Monascus purpureus.</title>
        <authorList>
            <person name="Geng C."/>
            <person name="Zhang Y."/>
        </authorList>
    </citation>
    <scope>NUCLEOTIDE SEQUENCE [LARGE SCALE GENOMIC DNA]</scope>
    <source>
        <strain evidence="1">HQ1</strain>
    </source>
</reference>
<accession>A0A507QPT8</accession>
<name>A0A507QPT8_MONPU</name>
<dbReference type="EMBL" id="VIFY01000134">
    <property type="protein sequence ID" value="TQB69833.1"/>
    <property type="molecule type" value="Genomic_DNA"/>
</dbReference>
<gene>
    <name evidence="1" type="ORF">MPDQ_001323</name>
</gene>
<dbReference type="AlphaFoldDB" id="A0A507QPT8"/>
<keyword evidence="2" id="KW-1185">Reference proteome</keyword>
<evidence type="ECO:0000313" key="1">
    <source>
        <dbReference type="EMBL" id="TQB69833.1"/>
    </source>
</evidence>
<dbReference type="Proteomes" id="UP000319663">
    <property type="component" value="Unassembled WGS sequence"/>
</dbReference>
<organism evidence="1 2">
    <name type="scientific">Monascus purpureus</name>
    <name type="common">Red mold</name>
    <name type="synonym">Monascus anka</name>
    <dbReference type="NCBI Taxonomy" id="5098"/>
    <lineage>
        <taxon>Eukaryota</taxon>
        <taxon>Fungi</taxon>
        <taxon>Dikarya</taxon>
        <taxon>Ascomycota</taxon>
        <taxon>Pezizomycotina</taxon>
        <taxon>Eurotiomycetes</taxon>
        <taxon>Eurotiomycetidae</taxon>
        <taxon>Eurotiales</taxon>
        <taxon>Aspergillaceae</taxon>
        <taxon>Monascus</taxon>
    </lineage>
</organism>
<sequence>MPEDGSMISVDDLAVRLKINAELAVRLLRACPSTHFSEAPGVNHYAHNARSCVFLSPDNGRCLHIYNFTGEGVLAIPLVMGSRRTGQPLAITTVGPSSWP</sequence>
<proteinExistence type="predicted"/>
<comment type="caution">
    <text evidence="1">The sequence shown here is derived from an EMBL/GenBank/DDBJ whole genome shotgun (WGS) entry which is preliminary data.</text>
</comment>
<protein>
    <submittedName>
        <fullName evidence="1">Uncharacterized protein</fullName>
    </submittedName>
</protein>